<name>A0A402A9V9_9CHLR</name>
<evidence type="ECO:0000313" key="3">
    <source>
        <dbReference type="Proteomes" id="UP000287352"/>
    </source>
</evidence>
<evidence type="ECO:0000256" key="1">
    <source>
        <dbReference type="SAM" id="Phobius"/>
    </source>
</evidence>
<accession>A0A402A9V9</accession>
<dbReference type="EMBL" id="BIFR01000002">
    <property type="protein sequence ID" value="GCE15806.1"/>
    <property type="molecule type" value="Genomic_DNA"/>
</dbReference>
<gene>
    <name evidence="2" type="ORF">KTT_56650</name>
</gene>
<keyword evidence="1" id="KW-0812">Transmembrane</keyword>
<protein>
    <submittedName>
        <fullName evidence="2">Uncharacterized protein</fullName>
    </submittedName>
</protein>
<evidence type="ECO:0000313" key="2">
    <source>
        <dbReference type="EMBL" id="GCE15806.1"/>
    </source>
</evidence>
<comment type="caution">
    <text evidence="2">The sequence shown here is derived from an EMBL/GenBank/DDBJ whole genome shotgun (WGS) entry which is preliminary data.</text>
</comment>
<keyword evidence="1" id="KW-0472">Membrane</keyword>
<sequence>MITAIENSTPKQVRRIGILLGDLGMLNRNRAALQFLVLQMNTLQQTFEYEFLPVDDNDEFIQKFSNQRYVEMNGSKNEVQPFLQNYQKYLSSEIQDYSIKEKTLSSHFILVSMACFDNHHYSMIAHNLAILALGNWKRYMAPPSLIEFILMLIVRESIALVCQPLESSVHLGTRGCLCDFTPFLDEVRLKILNGFICHSCCTTLKSEGFRELPQELQLLLKKDWLGKANEPEKPAGIVAHLGYDLFTTKGLKATWWEISKRTLQEEWLKSLLTLLITVLGAILVGFLVLRLGLSK</sequence>
<organism evidence="2 3">
    <name type="scientific">Tengunoibacter tsumagoiensis</name>
    <dbReference type="NCBI Taxonomy" id="2014871"/>
    <lineage>
        <taxon>Bacteria</taxon>
        <taxon>Bacillati</taxon>
        <taxon>Chloroflexota</taxon>
        <taxon>Ktedonobacteria</taxon>
        <taxon>Ktedonobacterales</taxon>
        <taxon>Dictyobacteraceae</taxon>
        <taxon>Tengunoibacter</taxon>
    </lineage>
</organism>
<dbReference type="AlphaFoldDB" id="A0A402A9V9"/>
<feature type="transmembrane region" description="Helical" evidence="1">
    <location>
        <begin position="267"/>
        <end position="289"/>
    </location>
</feature>
<keyword evidence="3" id="KW-1185">Reference proteome</keyword>
<proteinExistence type="predicted"/>
<keyword evidence="1" id="KW-1133">Transmembrane helix</keyword>
<reference evidence="3" key="1">
    <citation type="submission" date="2018-12" db="EMBL/GenBank/DDBJ databases">
        <title>Tengunoibacter tsumagoiensis gen. nov., sp. nov., Dictyobacter kobayashii sp. nov., D. alpinus sp. nov., and D. joshuensis sp. nov. and description of Dictyobacteraceae fam. nov. within the order Ktedonobacterales isolated from Tengu-no-mugimeshi.</title>
        <authorList>
            <person name="Wang C.M."/>
            <person name="Zheng Y."/>
            <person name="Sakai Y."/>
            <person name="Toyoda A."/>
            <person name="Minakuchi Y."/>
            <person name="Abe K."/>
            <person name="Yokota A."/>
            <person name="Yabe S."/>
        </authorList>
    </citation>
    <scope>NUCLEOTIDE SEQUENCE [LARGE SCALE GENOMIC DNA]</scope>
    <source>
        <strain evidence="3">Uno3</strain>
    </source>
</reference>
<dbReference type="Proteomes" id="UP000287352">
    <property type="component" value="Unassembled WGS sequence"/>
</dbReference>
<dbReference type="RefSeq" id="WP_126583218.1">
    <property type="nucleotide sequence ID" value="NZ_BIFR01000002.1"/>
</dbReference>
<dbReference type="OrthoDB" id="4165682at2"/>